<evidence type="ECO:0000313" key="9">
    <source>
        <dbReference type="EMBL" id="OQD44564.1"/>
    </source>
</evidence>
<keyword evidence="3 9" id="KW-0347">Helicase</keyword>
<dbReference type="AlphaFoldDB" id="A0A1V6LWQ8"/>
<name>A0A1V6LWQ8_9BACT</name>
<feature type="region of interest" description="Disordered" evidence="6">
    <location>
        <begin position="357"/>
        <end position="381"/>
    </location>
</feature>
<reference evidence="9 10" key="1">
    <citation type="journal article" date="2016" name="Genome Announc.">
        <title>Draft Genome Sequence of the Anaerobic Ammonium-Oxidizing Bacterium 'Candidatus Brocadia sp. 40'.</title>
        <authorList>
            <person name="Ali M."/>
            <person name="Haroon M.F."/>
            <person name="Narita Y."/>
            <person name="Zhang L."/>
            <person name="Rangel Shaw D."/>
            <person name="Okabe S."/>
            <person name="Saikaly P.E."/>
        </authorList>
    </citation>
    <scope>NUCLEOTIDE SEQUENCE [LARGE SCALE GENOMIC DNA]</scope>
    <source>
        <strain evidence="9 10">40</strain>
    </source>
</reference>
<dbReference type="InterPro" id="IPR001650">
    <property type="entry name" value="Helicase_C-like"/>
</dbReference>
<dbReference type="GO" id="GO:0004386">
    <property type="term" value="F:helicase activity"/>
    <property type="evidence" value="ECO:0007669"/>
    <property type="project" value="UniProtKB-KW"/>
</dbReference>
<keyword evidence="4" id="KW-0067">ATP-binding</keyword>
<keyword evidence="2" id="KW-0378">Hydrolase</keyword>
<dbReference type="RefSeq" id="WP_070068185.1">
    <property type="nucleotide sequence ID" value="NZ_MJUW02000122.1"/>
</dbReference>
<dbReference type="InterPro" id="IPR027417">
    <property type="entry name" value="P-loop_NTPase"/>
</dbReference>
<feature type="domain" description="Helicase C-terminal" evidence="8">
    <location>
        <begin position="443"/>
        <end position="608"/>
    </location>
</feature>
<organism evidence="9 10">
    <name type="scientific">Candidatus Brocadia sapporoensis</name>
    <dbReference type="NCBI Taxonomy" id="392547"/>
    <lineage>
        <taxon>Bacteria</taxon>
        <taxon>Pseudomonadati</taxon>
        <taxon>Planctomycetota</taxon>
        <taxon>Candidatus Brocadiia</taxon>
        <taxon>Candidatus Brocadiales</taxon>
        <taxon>Candidatus Brocadiaceae</taxon>
        <taxon>Candidatus Brocadia</taxon>
    </lineage>
</organism>
<proteinExistence type="predicted"/>
<dbReference type="PANTHER" id="PTHR10799">
    <property type="entry name" value="SNF2/RAD54 HELICASE FAMILY"/>
    <property type="match status" value="1"/>
</dbReference>
<keyword evidence="5" id="KW-0175">Coiled coil</keyword>
<evidence type="ECO:0000256" key="2">
    <source>
        <dbReference type="ARBA" id="ARBA00022801"/>
    </source>
</evidence>
<dbReference type="SMART" id="SM00490">
    <property type="entry name" value="HELICc"/>
    <property type="match status" value="1"/>
</dbReference>
<dbReference type="GO" id="GO:0005524">
    <property type="term" value="F:ATP binding"/>
    <property type="evidence" value="ECO:0007669"/>
    <property type="project" value="UniProtKB-KW"/>
</dbReference>
<dbReference type="Gene3D" id="3.40.50.300">
    <property type="entry name" value="P-loop containing nucleotide triphosphate hydrolases"/>
    <property type="match status" value="1"/>
</dbReference>
<dbReference type="GO" id="GO:0016787">
    <property type="term" value="F:hydrolase activity"/>
    <property type="evidence" value="ECO:0007669"/>
    <property type="project" value="UniProtKB-KW"/>
</dbReference>
<dbReference type="CDD" id="cd18011">
    <property type="entry name" value="DEXDc_RapA"/>
    <property type="match status" value="1"/>
</dbReference>
<dbReference type="Pfam" id="PF00176">
    <property type="entry name" value="SNF2-rel_dom"/>
    <property type="match status" value="1"/>
</dbReference>
<comment type="caution">
    <text evidence="9">The sequence shown here is derived from an EMBL/GenBank/DDBJ whole genome shotgun (WGS) entry which is preliminary data.</text>
</comment>
<dbReference type="CDD" id="cd18793">
    <property type="entry name" value="SF2_C_SNF"/>
    <property type="match status" value="1"/>
</dbReference>
<dbReference type="InterPro" id="IPR014001">
    <property type="entry name" value="Helicase_ATP-bd"/>
</dbReference>
<evidence type="ECO:0000256" key="1">
    <source>
        <dbReference type="ARBA" id="ARBA00022741"/>
    </source>
</evidence>
<keyword evidence="10" id="KW-1185">Reference proteome</keyword>
<evidence type="ECO:0000259" key="8">
    <source>
        <dbReference type="PROSITE" id="PS51194"/>
    </source>
</evidence>
<evidence type="ECO:0000313" key="10">
    <source>
        <dbReference type="Proteomes" id="UP000242219"/>
    </source>
</evidence>
<dbReference type="Proteomes" id="UP000242219">
    <property type="component" value="Unassembled WGS sequence"/>
</dbReference>
<evidence type="ECO:0000256" key="3">
    <source>
        <dbReference type="ARBA" id="ARBA00022806"/>
    </source>
</evidence>
<sequence length="960" mass="111370">MNITDYHAKYFAHDLLRSSTEDGIEKISRSLFDAAVDLNPHQIEAALFALNSPLSKGVVLADEVGLGKTIEAALVLCQYWAERKRKLLIICPASIRKQWCIELEEKFNIPSVILESVVYNRLESEGHENPFLQNKVVICSYQFINKKQETGKLVPWDLAIIDEAHKLRNAYRSTNVLGQAIKWVLEDTKKILLTATPLQNSLMELFGLSTIIDDYIFGDSRSFRQLYVNDTDLESLKARLKGFCKRTLRKQVLQYIPYTHRKAITIRFAQADQEVSLYQDITAFLQRPDTYAIPTSQKSLITLVIRKILVSSSYALIKTLETIKCRLEKLQNEQLPGENIIEQLVDDESLDEEELEELEITSGEDSGNNATETNQGEEEIDKERVKQEIALLESFIENAKNIKIDSKTKRLKEGIERGFMEAERMGAKRKVVVFTESRRTQQYLKNFLDANGYQGKVVTFNGTNTDQESKNLYESWLERNKETGRITESKSSDIRMAILEHFRDTADILVATESAAEGINLQFCSLVINYDLPWNPQRIEQRIGRCHRYGQKYDVVVINFLNERNEVDCQVYDLLEYKFNLFSGVFGASDEVLGSLESGVDFEREVLRIYKECRKPDEIQKAFSELQQRMDVQIQSKIEESKQILLEHFDEDVHERLKVHLEQTQTFLDKMERRFWAITEHALRDRAEFNPNGLSFYLKEAPGNKFPTGHYSLISKRKENIEGVYLYRMSHPLGEYVLSESQKCNTPHAELVFDISNHPVKISVVESLKGKTGYMVLSKLTIHSFGKDEYLLFNAFDESGAVIHPEICEKIFDCGATTCRDVRLPDDVLMRLQDDAQCHINAMIDKTLERNNSYYQDECDRLFRWADDLVSSAEKELKDTKNQIRTLNRLLRQSTSMQEKHDLEIKIKETEKVQRKQRQRIFDVEDEIEEKRNDLIEKLKKKLQQKTTSEVLFTIRWKVV</sequence>
<dbReference type="SUPFAM" id="SSF52540">
    <property type="entry name" value="P-loop containing nucleoside triphosphate hydrolases"/>
    <property type="match status" value="2"/>
</dbReference>
<evidence type="ECO:0000256" key="5">
    <source>
        <dbReference type="SAM" id="Coils"/>
    </source>
</evidence>
<dbReference type="SMART" id="SM00487">
    <property type="entry name" value="DEXDc"/>
    <property type="match status" value="1"/>
</dbReference>
<dbReference type="PROSITE" id="PS51192">
    <property type="entry name" value="HELICASE_ATP_BIND_1"/>
    <property type="match status" value="1"/>
</dbReference>
<feature type="coiled-coil region" evidence="5">
    <location>
        <begin position="870"/>
        <end position="945"/>
    </location>
</feature>
<feature type="compositionally biased region" description="Polar residues" evidence="6">
    <location>
        <begin position="363"/>
        <end position="374"/>
    </location>
</feature>
<dbReference type="InterPro" id="IPR057342">
    <property type="entry name" value="DEXDc_RapA"/>
</dbReference>
<evidence type="ECO:0000256" key="6">
    <source>
        <dbReference type="SAM" id="MobiDB-lite"/>
    </source>
</evidence>
<dbReference type="InterPro" id="IPR038718">
    <property type="entry name" value="SNF2-like_sf"/>
</dbReference>
<dbReference type="InterPro" id="IPR049730">
    <property type="entry name" value="SNF2/RAD54-like_C"/>
</dbReference>
<keyword evidence="1" id="KW-0547">Nucleotide-binding</keyword>
<feature type="domain" description="Helicase ATP-binding" evidence="7">
    <location>
        <begin position="49"/>
        <end position="215"/>
    </location>
</feature>
<protein>
    <submittedName>
        <fullName evidence="9">ATP-dependent helicase</fullName>
    </submittedName>
</protein>
<dbReference type="Gene3D" id="3.40.50.10810">
    <property type="entry name" value="Tandem AAA-ATPase domain"/>
    <property type="match status" value="1"/>
</dbReference>
<dbReference type="Pfam" id="PF00271">
    <property type="entry name" value="Helicase_C"/>
    <property type="match status" value="1"/>
</dbReference>
<gene>
    <name evidence="9" type="ORF">BIY37_12680</name>
</gene>
<evidence type="ECO:0000259" key="7">
    <source>
        <dbReference type="PROSITE" id="PS51192"/>
    </source>
</evidence>
<dbReference type="PROSITE" id="PS51194">
    <property type="entry name" value="HELICASE_CTER"/>
    <property type="match status" value="1"/>
</dbReference>
<evidence type="ECO:0000256" key="4">
    <source>
        <dbReference type="ARBA" id="ARBA00022840"/>
    </source>
</evidence>
<dbReference type="EMBL" id="MJUW02000122">
    <property type="protein sequence ID" value="OQD44564.1"/>
    <property type="molecule type" value="Genomic_DNA"/>
</dbReference>
<accession>A0A1V6LWQ8</accession>
<dbReference type="InterPro" id="IPR000330">
    <property type="entry name" value="SNF2_N"/>
</dbReference>